<dbReference type="PaxDb" id="411902-CLOBOL_04158"/>
<dbReference type="HOGENOM" id="CLU_3307280_0_0_9"/>
<dbReference type="EMBL" id="ABCC02000033">
    <property type="protein sequence ID" value="EDP15987.1"/>
    <property type="molecule type" value="Genomic_DNA"/>
</dbReference>
<sequence length="39" mass="4777">MDIIAQNRRNVNLKQRRQPLKQICSPQMQYLWRAVKHTI</sequence>
<organism evidence="1 2">
    <name type="scientific">Enterocloster bolteae (strain ATCC BAA-613 / DSM 15670 / CCUG 46953 / JCM 12243 / WAL 16351)</name>
    <name type="common">Clostridium bolteae</name>
    <dbReference type="NCBI Taxonomy" id="411902"/>
    <lineage>
        <taxon>Bacteria</taxon>
        <taxon>Bacillati</taxon>
        <taxon>Bacillota</taxon>
        <taxon>Clostridia</taxon>
        <taxon>Lachnospirales</taxon>
        <taxon>Lachnospiraceae</taxon>
        <taxon>Enterocloster</taxon>
    </lineage>
</organism>
<protein>
    <submittedName>
        <fullName evidence="1">Uncharacterized protein</fullName>
    </submittedName>
</protein>
<proteinExistence type="predicted"/>
<comment type="caution">
    <text evidence="1">The sequence shown here is derived from an EMBL/GenBank/DDBJ whole genome shotgun (WGS) entry which is preliminary data.</text>
</comment>
<dbReference type="AlphaFoldDB" id="A8RUY5"/>
<reference evidence="1 2" key="1">
    <citation type="submission" date="2007-08" db="EMBL/GenBank/DDBJ databases">
        <authorList>
            <person name="Fulton L."/>
            <person name="Clifton S."/>
            <person name="Fulton B."/>
            <person name="Xu J."/>
            <person name="Minx P."/>
            <person name="Pepin K.H."/>
            <person name="Johnson M."/>
            <person name="Thiruvilangam P."/>
            <person name="Bhonagiri V."/>
            <person name="Nash W.E."/>
            <person name="Mardis E.R."/>
            <person name="Wilson R.K."/>
        </authorList>
    </citation>
    <scope>NUCLEOTIDE SEQUENCE [LARGE SCALE GENOMIC DNA]</scope>
    <source>
        <strain evidence="2">ATCC BAA-613 / DSM 15670 / CCUG 46953 / JCM 12243 / WAL 16351</strain>
    </source>
</reference>
<reference evidence="1 2" key="2">
    <citation type="submission" date="2007-09" db="EMBL/GenBank/DDBJ databases">
        <title>Draft genome sequence of Clostridium bolteae (ATCC BAA-613).</title>
        <authorList>
            <person name="Sudarsanam P."/>
            <person name="Ley R."/>
            <person name="Guruge J."/>
            <person name="Turnbaugh P.J."/>
            <person name="Mahowald M."/>
            <person name="Liep D."/>
            <person name="Gordon J."/>
        </authorList>
    </citation>
    <scope>NUCLEOTIDE SEQUENCE [LARGE SCALE GENOMIC DNA]</scope>
    <source>
        <strain evidence="2">ATCC BAA-613 / DSM 15670 / CCUG 46953 / JCM 12243 / WAL 16351</strain>
    </source>
</reference>
<gene>
    <name evidence="1" type="ORF">CLOBOL_04158</name>
</gene>
<dbReference type="Proteomes" id="UP000005396">
    <property type="component" value="Unassembled WGS sequence"/>
</dbReference>
<evidence type="ECO:0000313" key="2">
    <source>
        <dbReference type="Proteomes" id="UP000005396"/>
    </source>
</evidence>
<evidence type="ECO:0000313" key="1">
    <source>
        <dbReference type="EMBL" id="EDP15987.1"/>
    </source>
</evidence>
<name>A8RUY5_ENTBW</name>
<accession>A8RUY5</accession>